<comment type="caution">
    <text evidence="1">The sequence shown here is derived from an EMBL/GenBank/DDBJ whole genome shotgun (WGS) entry which is preliminary data.</text>
</comment>
<name>A0A699L6E5_TANCI</name>
<reference evidence="1" key="1">
    <citation type="journal article" date="2019" name="Sci. Rep.">
        <title>Draft genome of Tanacetum cinerariifolium, the natural source of mosquito coil.</title>
        <authorList>
            <person name="Yamashiro T."/>
            <person name="Shiraishi A."/>
            <person name="Satake H."/>
            <person name="Nakayama K."/>
        </authorList>
    </citation>
    <scope>NUCLEOTIDE SEQUENCE</scope>
</reference>
<dbReference type="EMBL" id="BKCJ010572088">
    <property type="protein sequence ID" value="GFB19207.1"/>
    <property type="molecule type" value="Genomic_DNA"/>
</dbReference>
<feature type="non-terminal residue" evidence="1">
    <location>
        <position position="1"/>
    </location>
</feature>
<organism evidence="1">
    <name type="scientific">Tanacetum cinerariifolium</name>
    <name type="common">Dalmatian daisy</name>
    <name type="synonym">Chrysanthemum cinerariifolium</name>
    <dbReference type="NCBI Taxonomy" id="118510"/>
    <lineage>
        <taxon>Eukaryota</taxon>
        <taxon>Viridiplantae</taxon>
        <taxon>Streptophyta</taxon>
        <taxon>Embryophyta</taxon>
        <taxon>Tracheophyta</taxon>
        <taxon>Spermatophyta</taxon>
        <taxon>Magnoliopsida</taxon>
        <taxon>eudicotyledons</taxon>
        <taxon>Gunneridae</taxon>
        <taxon>Pentapetalae</taxon>
        <taxon>asterids</taxon>
        <taxon>campanulids</taxon>
        <taxon>Asterales</taxon>
        <taxon>Asteraceae</taxon>
        <taxon>Asteroideae</taxon>
        <taxon>Anthemideae</taxon>
        <taxon>Anthemidinae</taxon>
        <taxon>Tanacetum</taxon>
    </lineage>
</organism>
<protein>
    <submittedName>
        <fullName evidence="1">Uncharacterized protein</fullName>
    </submittedName>
</protein>
<gene>
    <name evidence="1" type="ORF">Tci_691178</name>
</gene>
<accession>A0A699L6E5</accession>
<evidence type="ECO:0000313" key="1">
    <source>
        <dbReference type="EMBL" id="GFB19207.1"/>
    </source>
</evidence>
<proteinExistence type="predicted"/>
<dbReference type="AlphaFoldDB" id="A0A699L6E5"/>
<sequence>SLVPNNTLDISALVRLGHSDSHEILSMQSIGVGILAQESVARVTSSIKNTRKGFKDNEKERKGKSLNCDDQYESFSSIRIEKGFLQGDL</sequence>